<feature type="region of interest" description="Disordered" evidence="1">
    <location>
        <begin position="70"/>
        <end position="130"/>
    </location>
</feature>
<feature type="region of interest" description="Disordered" evidence="1">
    <location>
        <begin position="1"/>
        <end position="40"/>
    </location>
</feature>
<feature type="non-terminal residue" evidence="2">
    <location>
        <position position="1"/>
    </location>
</feature>
<name>A0A016RT89_9BILA</name>
<evidence type="ECO:0000256" key="1">
    <source>
        <dbReference type="SAM" id="MobiDB-lite"/>
    </source>
</evidence>
<reference evidence="3" key="1">
    <citation type="journal article" date="2015" name="Nat. Genet.">
        <title>The genome and transcriptome of the zoonotic hookworm Ancylostoma ceylanicum identify infection-specific gene families.</title>
        <authorList>
            <person name="Schwarz E.M."/>
            <person name="Hu Y."/>
            <person name="Antoshechkin I."/>
            <person name="Miller M.M."/>
            <person name="Sternberg P.W."/>
            <person name="Aroian R.V."/>
        </authorList>
    </citation>
    <scope>NUCLEOTIDE SEQUENCE</scope>
    <source>
        <strain evidence="3">HY135</strain>
    </source>
</reference>
<feature type="compositionally biased region" description="Polar residues" evidence="1">
    <location>
        <begin position="82"/>
        <end position="103"/>
    </location>
</feature>
<evidence type="ECO:0000313" key="3">
    <source>
        <dbReference type="Proteomes" id="UP000024635"/>
    </source>
</evidence>
<comment type="caution">
    <text evidence="2">The sequence shown here is derived from an EMBL/GenBank/DDBJ whole genome shotgun (WGS) entry which is preliminary data.</text>
</comment>
<dbReference type="EMBL" id="JARK01001714">
    <property type="protein sequence ID" value="EYB81580.1"/>
    <property type="molecule type" value="Genomic_DNA"/>
</dbReference>
<dbReference type="AlphaFoldDB" id="A0A016RT89"/>
<sequence>PTLVWSNNRGFLRPSQPKDPTLVKSYNKDSPRPSQLKDPTLVRSYNRGSLQQGFPQLSQLKDPTLVRSYNRGSLQHGFPTTGVPSTFSTQRPHPGEVQQQRFPTTGVPLNPLPSTSYNGDSPRPSQLRDPTIMRSYNRGSLNLLNSKNPLWGSLQQGFPTAGVPSTFSTQRPHSGEILRQRFPQPSQLKNPTIMRSYNRGSLDLINSKTPLW</sequence>
<protein>
    <submittedName>
        <fullName evidence="2">Uncharacterized protein</fullName>
    </submittedName>
</protein>
<keyword evidence="3" id="KW-1185">Reference proteome</keyword>
<proteinExistence type="predicted"/>
<accession>A0A016RT89</accession>
<organism evidence="2 3">
    <name type="scientific">Ancylostoma ceylanicum</name>
    <dbReference type="NCBI Taxonomy" id="53326"/>
    <lineage>
        <taxon>Eukaryota</taxon>
        <taxon>Metazoa</taxon>
        <taxon>Ecdysozoa</taxon>
        <taxon>Nematoda</taxon>
        <taxon>Chromadorea</taxon>
        <taxon>Rhabditida</taxon>
        <taxon>Rhabditina</taxon>
        <taxon>Rhabditomorpha</taxon>
        <taxon>Strongyloidea</taxon>
        <taxon>Ancylostomatidae</taxon>
        <taxon>Ancylostomatinae</taxon>
        <taxon>Ancylostoma</taxon>
    </lineage>
</organism>
<evidence type="ECO:0000313" key="2">
    <source>
        <dbReference type="EMBL" id="EYB81580.1"/>
    </source>
</evidence>
<dbReference type="Proteomes" id="UP000024635">
    <property type="component" value="Unassembled WGS sequence"/>
</dbReference>
<gene>
    <name evidence="2" type="primary">Acey_s0378.g276</name>
    <name evidence="2" type="ORF">Y032_0378g276</name>
</gene>